<evidence type="ECO:0000256" key="1">
    <source>
        <dbReference type="ARBA" id="ARBA00022857"/>
    </source>
</evidence>
<dbReference type="PANTHER" id="PTHR48106">
    <property type="entry name" value="QUINONE OXIDOREDUCTASE PIG3-RELATED"/>
    <property type="match status" value="1"/>
</dbReference>
<dbReference type="InterPro" id="IPR047618">
    <property type="entry name" value="QOR-like"/>
</dbReference>
<dbReference type="AlphaFoldDB" id="A0AB72UBV6"/>
<evidence type="ECO:0000259" key="3">
    <source>
        <dbReference type="SMART" id="SM00829"/>
    </source>
</evidence>
<dbReference type="EMBL" id="CP004388">
    <property type="protein sequence ID" value="AJD51766.1"/>
    <property type="molecule type" value="Genomic_DNA"/>
</dbReference>
<accession>A0AB72UBV6</accession>
<dbReference type="GO" id="GO:0035925">
    <property type="term" value="F:mRNA 3'-UTR AU-rich region binding"/>
    <property type="evidence" value="ECO:0007669"/>
    <property type="project" value="TreeGrafter"/>
</dbReference>
<feature type="domain" description="Enoyl reductase (ER)" evidence="3">
    <location>
        <begin position="11"/>
        <end position="318"/>
    </location>
</feature>
<dbReference type="PANTHER" id="PTHR48106:SF13">
    <property type="entry name" value="QUINONE OXIDOREDUCTASE-RELATED"/>
    <property type="match status" value="1"/>
</dbReference>
<gene>
    <name evidence="4" type="ORF">TH3_08240</name>
</gene>
<dbReference type="Gene3D" id="3.90.180.10">
    <property type="entry name" value="Medium-chain alcohol dehydrogenases, catalytic domain"/>
    <property type="match status" value="1"/>
</dbReference>
<proteinExistence type="predicted"/>
<dbReference type="Pfam" id="PF08240">
    <property type="entry name" value="ADH_N"/>
    <property type="match status" value="1"/>
</dbReference>
<dbReference type="Pfam" id="PF00107">
    <property type="entry name" value="ADH_zinc_N"/>
    <property type="match status" value="1"/>
</dbReference>
<dbReference type="KEGG" id="txi:TH3_08240"/>
<dbReference type="InterPro" id="IPR011032">
    <property type="entry name" value="GroES-like_sf"/>
</dbReference>
<dbReference type="SMART" id="SM00829">
    <property type="entry name" value="PKS_ER"/>
    <property type="match status" value="1"/>
</dbReference>
<dbReference type="GO" id="GO:0005829">
    <property type="term" value="C:cytosol"/>
    <property type="evidence" value="ECO:0007669"/>
    <property type="project" value="TreeGrafter"/>
</dbReference>
<dbReference type="InterPro" id="IPR020843">
    <property type="entry name" value="ER"/>
</dbReference>
<keyword evidence="2" id="KW-0560">Oxidoreductase</keyword>
<reference evidence="4 5" key="1">
    <citation type="journal article" date="2012" name="J. Bacteriol.">
        <title>Genome sequence of Thalassospira xiamenensis type strain M-5.</title>
        <authorList>
            <person name="Lai Q."/>
            <person name="Shao Z."/>
        </authorList>
    </citation>
    <scope>NUCLEOTIDE SEQUENCE [LARGE SCALE GENOMIC DNA]</scope>
    <source>
        <strain evidence="4 5">M-5</strain>
    </source>
</reference>
<evidence type="ECO:0000313" key="5">
    <source>
        <dbReference type="Proteomes" id="UP000007127"/>
    </source>
</evidence>
<dbReference type="GO" id="GO:0070402">
    <property type="term" value="F:NADPH binding"/>
    <property type="evidence" value="ECO:0007669"/>
    <property type="project" value="TreeGrafter"/>
</dbReference>
<sequence>MTRIIELSQIGGPECLQERAINLPAPAVGEVRIDQNRIGVNFVDIYHRVGLYPLQEKPAIIGVEAVGTVTGTGPDVTGFAIGNKVAYAGFPAGSYASERNISASQLIKIPDDIHPDQIAGSFLRGMTAYLLLEQIGRVSPGQTVLIHAAAGGLGQILVRWAKHLGATTIGTIGSSDKALAAKAQGLDHAILYREQDFETAIMDLTSGRGVDYAIDGIGGDNLTKSLNATRPFGITATIGQVAGDIPPLDLRHLTNRFLARPSILTYVTDTENYHRAAHAWFNILRQYEFPAATEYPLSEATRAHTDLEAGRTSGAITLVTQADCTPN</sequence>
<evidence type="ECO:0000256" key="2">
    <source>
        <dbReference type="ARBA" id="ARBA00023002"/>
    </source>
</evidence>
<dbReference type="InterPro" id="IPR013149">
    <property type="entry name" value="ADH-like_C"/>
</dbReference>
<protein>
    <submittedName>
        <fullName evidence="4">Alcohol dehydrogenase zinc-binding domain protein</fullName>
    </submittedName>
</protein>
<organism evidence="4 5">
    <name type="scientific">Thalassospira xiamenensis M-5 = DSM 17429</name>
    <dbReference type="NCBI Taxonomy" id="1123366"/>
    <lineage>
        <taxon>Bacteria</taxon>
        <taxon>Pseudomonadati</taxon>
        <taxon>Pseudomonadota</taxon>
        <taxon>Alphaproteobacteria</taxon>
        <taxon>Rhodospirillales</taxon>
        <taxon>Thalassospiraceae</taxon>
        <taxon>Thalassospira</taxon>
    </lineage>
</organism>
<dbReference type="Proteomes" id="UP000007127">
    <property type="component" value="Chromosome"/>
</dbReference>
<dbReference type="RefSeq" id="WP_007090053.1">
    <property type="nucleotide sequence ID" value="NZ_CP004388.1"/>
</dbReference>
<dbReference type="Gene3D" id="3.40.50.720">
    <property type="entry name" value="NAD(P)-binding Rossmann-like Domain"/>
    <property type="match status" value="1"/>
</dbReference>
<evidence type="ECO:0000313" key="4">
    <source>
        <dbReference type="EMBL" id="AJD51766.1"/>
    </source>
</evidence>
<name>A0AB72UBV6_9PROT</name>
<dbReference type="CDD" id="cd05286">
    <property type="entry name" value="QOR2"/>
    <property type="match status" value="1"/>
</dbReference>
<keyword evidence="1" id="KW-0521">NADP</keyword>
<dbReference type="GO" id="GO:0003960">
    <property type="term" value="F:quinone reductase (NADPH) activity"/>
    <property type="evidence" value="ECO:0007669"/>
    <property type="project" value="InterPro"/>
</dbReference>
<dbReference type="InterPro" id="IPR013154">
    <property type="entry name" value="ADH-like_N"/>
</dbReference>
<dbReference type="SUPFAM" id="SSF50129">
    <property type="entry name" value="GroES-like"/>
    <property type="match status" value="1"/>
</dbReference>
<dbReference type="GeneID" id="31927322"/>
<dbReference type="SUPFAM" id="SSF51735">
    <property type="entry name" value="NAD(P)-binding Rossmann-fold domains"/>
    <property type="match status" value="1"/>
</dbReference>
<dbReference type="InterPro" id="IPR036291">
    <property type="entry name" value="NAD(P)-bd_dom_sf"/>
</dbReference>